<dbReference type="Proteomes" id="UP001626628">
    <property type="component" value="Chromosome"/>
</dbReference>
<accession>A0ABZ2QZ06</accession>
<dbReference type="PANTHER" id="PTHR43004:SF19">
    <property type="entry name" value="BINDING MONOOXYGENASE, PUTATIVE (JCVI)-RELATED"/>
    <property type="match status" value="1"/>
</dbReference>
<dbReference type="InterPro" id="IPR050641">
    <property type="entry name" value="RIFMO-like"/>
</dbReference>
<evidence type="ECO:0000259" key="5">
    <source>
        <dbReference type="Pfam" id="PF01494"/>
    </source>
</evidence>
<feature type="compositionally biased region" description="Low complexity" evidence="4">
    <location>
        <begin position="515"/>
        <end position="534"/>
    </location>
</feature>
<feature type="region of interest" description="Disordered" evidence="4">
    <location>
        <begin position="501"/>
        <end position="534"/>
    </location>
</feature>
<feature type="domain" description="FAD-binding" evidence="5">
    <location>
        <begin position="17"/>
        <end position="350"/>
    </location>
</feature>
<comment type="cofactor">
    <cofactor evidence="1">
        <name>FAD</name>
        <dbReference type="ChEBI" id="CHEBI:57692"/>
    </cofactor>
</comment>
<dbReference type="Gene3D" id="3.50.50.60">
    <property type="entry name" value="FAD/NAD(P)-binding domain"/>
    <property type="match status" value="1"/>
</dbReference>
<evidence type="ECO:0000313" key="6">
    <source>
        <dbReference type="EMBL" id="WXK81575.1"/>
    </source>
</evidence>
<organism evidence="6 7">
    <name type="scientific">Streptomyces sirii</name>
    <dbReference type="NCBI Taxonomy" id="3127701"/>
    <lineage>
        <taxon>Bacteria</taxon>
        <taxon>Bacillati</taxon>
        <taxon>Actinomycetota</taxon>
        <taxon>Actinomycetes</taxon>
        <taxon>Kitasatosporales</taxon>
        <taxon>Streptomycetaceae</taxon>
        <taxon>Streptomyces</taxon>
    </lineage>
</organism>
<dbReference type="Gene3D" id="3.40.30.120">
    <property type="match status" value="1"/>
</dbReference>
<evidence type="ECO:0000256" key="1">
    <source>
        <dbReference type="ARBA" id="ARBA00001974"/>
    </source>
</evidence>
<dbReference type="PRINTS" id="PR00420">
    <property type="entry name" value="RNGMNOXGNASE"/>
</dbReference>
<evidence type="ECO:0000313" key="7">
    <source>
        <dbReference type="Proteomes" id="UP001626628"/>
    </source>
</evidence>
<keyword evidence="2" id="KW-0285">Flavoprotein</keyword>
<dbReference type="SUPFAM" id="SSF51905">
    <property type="entry name" value="FAD/NAD(P)-binding domain"/>
    <property type="match status" value="1"/>
</dbReference>
<proteinExistence type="predicted"/>
<dbReference type="Gene3D" id="3.30.70.2450">
    <property type="match status" value="1"/>
</dbReference>
<dbReference type="Pfam" id="PF21274">
    <property type="entry name" value="Rng_hyd_C"/>
    <property type="match status" value="1"/>
</dbReference>
<sequence length="534" mass="56215">MSSSGGTAARTGHAARDADVLVVGAGPTGLLLAGDLAEAGLAVTLVERRPETTSNLTRALAVHARTLEQLDARGLADELVAGGHPISRLRLFGAATLDPSRLPSRFPFVLITPQFEVERLLERRAREAGVTFRYGSEVTGLDQDADGVTVRLRGAGGGGSARAAYLVGTDGVRSAVREAVGLPFPGKSVIRSLVLADVRLAQEPESPFTFNATGDAFGLVASFGDGWYRVIGWHRHRQADDDAPADLAEVREITRLTLGTDYGMHDARWISRFHSDERQAPQYRVGRVFLAGDAAHVHSPAGGQGMNTGLQDAANLGWKLAAVLQGHAPAALLDSYQAERHPVGKMVLRSSGAILRIALLHSAPGRAARALAGRLLTHLRPLARRAIGTVSGIDIAYPAGPGAHRLAGHRAPDIRLADGSRLYALLRQGRFVLIAPADEPTAPQPTGNGAGPLPADGRVVRAAWDSDRRTALLIRPDGHIAWATDATHPAERATALRAALLQWTGAAPEDDGTGPRPSAVSPAPAHAADTPADR</sequence>
<dbReference type="Pfam" id="PF01494">
    <property type="entry name" value="FAD_binding_3"/>
    <property type="match status" value="1"/>
</dbReference>
<reference evidence="6 7" key="1">
    <citation type="submission" date="2024-03" db="EMBL/GenBank/DDBJ databases">
        <title>The complete genome of Streptomyces sirii sp.nov.</title>
        <authorList>
            <person name="Zakalyukina Y.V."/>
            <person name="Belik A.R."/>
            <person name="Biryukov M.V."/>
            <person name="Baturina O.A."/>
            <person name="Kabilov M.R."/>
        </authorList>
    </citation>
    <scope>NUCLEOTIDE SEQUENCE [LARGE SCALE GENOMIC DNA]</scope>
    <source>
        <strain evidence="6 7">BP-8</strain>
    </source>
</reference>
<name>A0ABZ2QZ06_9ACTN</name>
<evidence type="ECO:0000256" key="3">
    <source>
        <dbReference type="ARBA" id="ARBA00022827"/>
    </source>
</evidence>
<gene>
    <name evidence="6" type="ORF">WAB15_19230</name>
</gene>
<evidence type="ECO:0000256" key="2">
    <source>
        <dbReference type="ARBA" id="ARBA00022630"/>
    </source>
</evidence>
<keyword evidence="3" id="KW-0274">FAD</keyword>
<dbReference type="InterPro" id="IPR036188">
    <property type="entry name" value="FAD/NAD-bd_sf"/>
</dbReference>
<dbReference type="InterPro" id="IPR002938">
    <property type="entry name" value="FAD-bd"/>
</dbReference>
<keyword evidence="7" id="KW-1185">Reference proteome</keyword>
<protein>
    <submittedName>
        <fullName evidence="6">FAD-dependent oxidoreductase</fullName>
    </submittedName>
</protein>
<dbReference type="PANTHER" id="PTHR43004">
    <property type="entry name" value="TRK SYSTEM POTASSIUM UPTAKE PROTEIN"/>
    <property type="match status" value="1"/>
</dbReference>
<dbReference type="EMBL" id="CP147982">
    <property type="protein sequence ID" value="WXK81575.1"/>
    <property type="molecule type" value="Genomic_DNA"/>
</dbReference>
<evidence type="ECO:0000256" key="4">
    <source>
        <dbReference type="SAM" id="MobiDB-lite"/>
    </source>
</evidence>